<dbReference type="EMBL" id="MSAE01000005">
    <property type="protein sequence ID" value="PUX16950.1"/>
    <property type="molecule type" value="Genomic_DNA"/>
</dbReference>
<reference evidence="1 4" key="2">
    <citation type="submission" date="2019-08" db="EMBL/GenBank/DDBJ databases">
        <title>Prevalence, distribution, and phylogeny of type two toxin-antitoxin genes possessed by Cronobacter species where C. sakazakii homologs follow sequence type lineages.</title>
        <authorList>
            <person name="Finkelstein S."/>
            <person name="Negrete F."/>
            <person name="Jang H."/>
            <person name="Gopinath G.R."/>
            <person name="Tall B.D."/>
        </authorList>
    </citation>
    <scope>NUCLEOTIDE SEQUENCE [LARGE SCALE GENOMIC DNA]</scope>
    <source>
        <strain evidence="1 4">MOD1_GK1257</strain>
    </source>
</reference>
<evidence type="ECO:0000313" key="3">
    <source>
        <dbReference type="Proteomes" id="UP000244378"/>
    </source>
</evidence>
<name>A0A2T7AXB0_9ENTR</name>
<dbReference type="Proteomes" id="UP000469927">
    <property type="component" value="Unassembled WGS sequence"/>
</dbReference>
<comment type="caution">
    <text evidence="2">The sequence shown here is derived from an EMBL/GenBank/DDBJ whole genome shotgun (WGS) entry which is preliminary data.</text>
</comment>
<dbReference type="AlphaFoldDB" id="A0A2T7AXB0"/>
<keyword evidence="4" id="KW-1185">Reference proteome</keyword>
<evidence type="ECO:0000313" key="4">
    <source>
        <dbReference type="Proteomes" id="UP000469927"/>
    </source>
</evidence>
<evidence type="ECO:0000313" key="1">
    <source>
        <dbReference type="EMBL" id="KAB0884616.1"/>
    </source>
</evidence>
<dbReference type="Proteomes" id="UP000244378">
    <property type="component" value="Unassembled WGS sequence"/>
</dbReference>
<dbReference type="OrthoDB" id="6624103at2"/>
<evidence type="ECO:0008006" key="5">
    <source>
        <dbReference type="Google" id="ProtNLM"/>
    </source>
</evidence>
<protein>
    <recommendedName>
        <fullName evidence="5">DUF3137 domain-containing protein</fullName>
    </recommendedName>
</protein>
<reference evidence="2 3" key="1">
    <citation type="submission" date="2016-12" db="EMBL/GenBank/DDBJ databases">
        <title>Analysis of the Molecular Diversity Among Cronobacter Species Isolated from Filth Flies Using a Pan Genomic DNA Microarray.</title>
        <authorList>
            <person name="Pava-Ripoll M."/>
            <person name="Tall B."/>
            <person name="Farber J."/>
            <person name="Fanning S."/>
            <person name="Lehner A."/>
            <person name="Stephan R."/>
            <person name="Pagotto F."/>
            <person name="Iverson C."/>
            <person name="Ziobro G."/>
            <person name="Miller A."/>
            <person name="Pearson R."/>
            <person name="Yan Q."/>
            <person name="Kim M."/>
            <person name="Jeong S."/>
            <person name="Park J."/>
            <person name="Jun S."/>
            <person name="Choi H."/>
            <person name="Chung T."/>
            <person name="Yoo Y."/>
            <person name="Park E."/>
            <person name="Hwang S."/>
            <person name="Lee B."/>
            <person name="Sathyamoorthy V."/>
            <person name="Carter L."/>
            <person name="Mammel M."/>
            <person name="Jackson S."/>
            <person name="Kothary M."/>
            <person name="Patel I."/>
            <person name="Grim C."/>
            <person name="Gopinath G."/>
            <person name="Gangiredla J."/>
            <person name="Chase H."/>
        </authorList>
    </citation>
    <scope>NUCLEOTIDE SEQUENCE [LARGE SCALE GENOMIC DNA]</scope>
    <source>
        <strain evidence="2 3">MOD1-Md1s</strain>
    </source>
</reference>
<proteinExistence type="predicted"/>
<sequence>MQDTQRDAGALIFSRLAMFNEAVTLFETQLDPAFWTGFSQCLETFAEATGWQGEFDLQKRGSCWMTWAMEEEPVRAWFDVGPVEDSGNDYYLALLTDDGVSRSPYGFRFVPDYRCFGGQRAVNEKLRTAQQALLNALDELGFRKNSRGVLFLPVTLDAQLLAQTWQKYGEFAPDDEVFAPLRSALETLKQAVPWFDELLASISAK</sequence>
<gene>
    <name evidence="2" type="ORF">AUN14_04840</name>
    <name evidence="1" type="ORF">FZI19_04940</name>
</gene>
<accession>A0A2T7AXB0</accession>
<dbReference type="EMBL" id="WAGD01000011">
    <property type="protein sequence ID" value="KAB0884616.1"/>
    <property type="molecule type" value="Genomic_DNA"/>
</dbReference>
<evidence type="ECO:0000313" key="2">
    <source>
        <dbReference type="EMBL" id="PUX16950.1"/>
    </source>
</evidence>
<organism evidence="2 3">
    <name type="scientific">Cronobacter muytjensii</name>
    <dbReference type="NCBI Taxonomy" id="413501"/>
    <lineage>
        <taxon>Bacteria</taxon>
        <taxon>Pseudomonadati</taxon>
        <taxon>Pseudomonadota</taxon>
        <taxon>Gammaproteobacteria</taxon>
        <taxon>Enterobacterales</taxon>
        <taxon>Enterobacteriaceae</taxon>
        <taxon>Cronobacter</taxon>
    </lineage>
</organism>
<dbReference type="RefSeq" id="WP_075192532.1">
    <property type="nucleotide sequence ID" value="NZ_JADKNN010000018.1"/>
</dbReference>